<evidence type="ECO:0000313" key="3">
    <source>
        <dbReference type="Proteomes" id="UP000663844"/>
    </source>
</evidence>
<dbReference type="InterPro" id="IPR011042">
    <property type="entry name" value="6-blade_b-propeller_TolB-like"/>
</dbReference>
<feature type="non-terminal residue" evidence="2">
    <location>
        <position position="1"/>
    </location>
</feature>
<dbReference type="Pfam" id="PF01436">
    <property type="entry name" value="NHL"/>
    <property type="match status" value="1"/>
</dbReference>
<keyword evidence="1" id="KW-0677">Repeat</keyword>
<accession>A0A820PMQ2</accession>
<organism evidence="2 3">
    <name type="scientific">Adineta steineri</name>
    <dbReference type="NCBI Taxonomy" id="433720"/>
    <lineage>
        <taxon>Eukaryota</taxon>
        <taxon>Metazoa</taxon>
        <taxon>Spiralia</taxon>
        <taxon>Gnathifera</taxon>
        <taxon>Rotifera</taxon>
        <taxon>Eurotatoria</taxon>
        <taxon>Bdelloidea</taxon>
        <taxon>Adinetida</taxon>
        <taxon>Adinetidae</taxon>
        <taxon>Adineta</taxon>
    </lineage>
</organism>
<dbReference type="EMBL" id="CAJOAZ010027415">
    <property type="protein sequence ID" value="CAF4409594.1"/>
    <property type="molecule type" value="Genomic_DNA"/>
</dbReference>
<reference evidence="2" key="1">
    <citation type="submission" date="2021-02" db="EMBL/GenBank/DDBJ databases">
        <authorList>
            <person name="Nowell W R."/>
        </authorList>
    </citation>
    <scope>NUCLEOTIDE SEQUENCE</scope>
</reference>
<dbReference type="SUPFAM" id="SSF101898">
    <property type="entry name" value="NHL repeat"/>
    <property type="match status" value="1"/>
</dbReference>
<dbReference type="Gene3D" id="2.120.10.30">
    <property type="entry name" value="TolB, C-terminal domain"/>
    <property type="match status" value="1"/>
</dbReference>
<gene>
    <name evidence="2" type="ORF">OXD698_LOCUS51951</name>
</gene>
<name>A0A820PMQ2_9BILA</name>
<dbReference type="Proteomes" id="UP000663844">
    <property type="component" value="Unassembled WGS sequence"/>
</dbReference>
<dbReference type="InterPro" id="IPR001258">
    <property type="entry name" value="NHL_repeat"/>
</dbReference>
<dbReference type="AlphaFoldDB" id="A0A820PMQ2"/>
<evidence type="ECO:0008006" key="4">
    <source>
        <dbReference type="Google" id="ProtNLM"/>
    </source>
</evidence>
<proteinExistence type="predicted"/>
<evidence type="ECO:0000313" key="2">
    <source>
        <dbReference type="EMBL" id="CAF4409594.1"/>
    </source>
</evidence>
<comment type="caution">
    <text evidence="2">The sequence shown here is derived from an EMBL/GenBank/DDBJ whole genome shotgun (WGS) entry which is preliminary data.</text>
</comment>
<protein>
    <recommendedName>
        <fullName evidence="4">NHL repeat containing protein</fullName>
    </recommendedName>
</protein>
<evidence type="ECO:0000256" key="1">
    <source>
        <dbReference type="ARBA" id="ARBA00022737"/>
    </source>
</evidence>
<feature type="non-terminal residue" evidence="2">
    <location>
        <position position="78"/>
    </location>
</feature>
<sequence>PSIQIGTVVAGNADGTSGTSLTALNYPLALTIAVDNSIYVSDFANNRVLRFPEGSLTGSLVAGTGVAGPSNNELNGPI</sequence>